<evidence type="ECO:0000313" key="2">
    <source>
        <dbReference type="EMBL" id="KAK3202177.1"/>
    </source>
</evidence>
<evidence type="ECO:0000313" key="3">
    <source>
        <dbReference type="Proteomes" id="UP001280581"/>
    </source>
</evidence>
<feature type="compositionally biased region" description="Basic and acidic residues" evidence="1">
    <location>
        <begin position="26"/>
        <end position="35"/>
    </location>
</feature>
<proteinExistence type="predicted"/>
<feature type="region of interest" description="Disordered" evidence="1">
    <location>
        <begin position="97"/>
        <end position="119"/>
    </location>
</feature>
<evidence type="ECO:0000256" key="1">
    <source>
        <dbReference type="SAM" id="MobiDB-lite"/>
    </source>
</evidence>
<name>A0AAN6RD43_9PLEO</name>
<dbReference type="InterPro" id="IPR007727">
    <property type="entry name" value="Spo12"/>
</dbReference>
<feature type="compositionally biased region" description="Low complexity" evidence="1">
    <location>
        <begin position="145"/>
        <end position="156"/>
    </location>
</feature>
<comment type="caution">
    <text evidence="2">The sequence shown here is derived from an EMBL/GenBank/DDBJ whole genome shotgun (WGS) entry which is preliminary data.</text>
</comment>
<feature type="region of interest" description="Disordered" evidence="1">
    <location>
        <begin position="132"/>
        <end position="177"/>
    </location>
</feature>
<sequence>MSSNVLTPRDSNAPMKSASPQKKGVKSLEAHRQELQNKLQNDDSSLNYVSPSDSIQSPATQKLAAMRTKHALKKGKPKTLFETASSKKMASAKGTLSFADVPTNNPVDVPLGNVPTGSTQVSEQDVVFARNLNKSPVFEGTPSVQEAQRQAAARNAQPEDPSDPERGPAQDDEMEDA</sequence>
<protein>
    <submittedName>
        <fullName evidence="2">Uncharacterized protein</fullName>
    </submittedName>
</protein>
<feature type="compositionally biased region" description="Polar residues" evidence="1">
    <location>
        <begin position="1"/>
        <end position="10"/>
    </location>
</feature>
<reference evidence="2 3" key="1">
    <citation type="submission" date="2021-02" db="EMBL/GenBank/DDBJ databases">
        <title>Genome assembly of Pseudopithomyces chartarum.</title>
        <authorList>
            <person name="Jauregui R."/>
            <person name="Singh J."/>
            <person name="Voisey C."/>
        </authorList>
    </citation>
    <scope>NUCLEOTIDE SEQUENCE [LARGE SCALE GENOMIC DNA]</scope>
    <source>
        <strain evidence="2 3">AGR01</strain>
    </source>
</reference>
<feature type="region of interest" description="Disordered" evidence="1">
    <location>
        <begin position="1"/>
        <end position="63"/>
    </location>
</feature>
<dbReference type="EMBL" id="WVTA01000014">
    <property type="protein sequence ID" value="KAK3202177.1"/>
    <property type="molecule type" value="Genomic_DNA"/>
</dbReference>
<organism evidence="2 3">
    <name type="scientific">Pseudopithomyces chartarum</name>
    <dbReference type="NCBI Taxonomy" id="1892770"/>
    <lineage>
        <taxon>Eukaryota</taxon>
        <taxon>Fungi</taxon>
        <taxon>Dikarya</taxon>
        <taxon>Ascomycota</taxon>
        <taxon>Pezizomycotina</taxon>
        <taxon>Dothideomycetes</taxon>
        <taxon>Pleosporomycetidae</taxon>
        <taxon>Pleosporales</taxon>
        <taxon>Massarineae</taxon>
        <taxon>Didymosphaeriaceae</taxon>
        <taxon>Pseudopithomyces</taxon>
    </lineage>
</organism>
<dbReference type="Proteomes" id="UP001280581">
    <property type="component" value="Unassembled WGS sequence"/>
</dbReference>
<accession>A0AAN6RD43</accession>
<dbReference type="Pfam" id="PF05032">
    <property type="entry name" value="Spo12"/>
    <property type="match status" value="1"/>
</dbReference>
<feature type="compositionally biased region" description="Polar residues" evidence="1">
    <location>
        <begin position="36"/>
        <end position="60"/>
    </location>
</feature>
<gene>
    <name evidence="2" type="ORF">GRF29_161g421647</name>
</gene>
<keyword evidence="3" id="KW-1185">Reference proteome</keyword>
<dbReference type="AlphaFoldDB" id="A0AAN6RD43"/>